<dbReference type="EMBL" id="CAJOBA010000028">
    <property type="protein sequence ID" value="CAF3496134.1"/>
    <property type="molecule type" value="Genomic_DNA"/>
</dbReference>
<evidence type="ECO:0000313" key="7">
    <source>
        <dbReference type="Proteomes" id="UP000677228"/>
    </source>
</evidence>
<evidence type="ECO:0000256" key="2">
    <source>
        <dbReference type="ARBA" id="ARBA00023125"/>
    </source>
</evidence>
<dbReference type="Pfam" id="PF01131">
    <property type="entry name" value="Topoisom_bac"/>
    <property type="match status" value="1"/>
</dbReference>
<dbReference type="InterPro" id="IPR000380">
    <property type="entry name" value="Topo_IA"/>
</dbReference>
<dbReference type="Proteomes" id="UP000677228">
    <property type="component" value="Unassembled WGS sequence"/>
</dbReference>
<dbReference type="InterPro" id="IPR013824">
    <property type="entry name" value="Topo_IA_cen_sub1"/>
</dbReference>
<dbReference type="InterPro" id="IPR013497">
    <property type="entry name" value="Topo_IA_cen"/>
</dbReference>
<dbReference type="GO" id="GO:0003677">
    <property type="term" value="F:DNA binding"/>
    <property type="evidence" value="ECO:0007669"/>
    <property type="project" value="UniProtKB-KW"/>
</dbReference>
<dbReference type="PANTHER" id="PTHR42785">
    <property type="entry name" value="DNA TOPOISOMERASE, TYPE IA, CORE"/>
    <property type="match status" value="1"/>
</dbReference>
<comment type="caution">
    <text evidence="5">The sequence shown here is derived from an EMBL/GenBank/DDBJ whole genome shotgun (WGS) entry which is preliminary data.</text>
</comment>
<evidence type="ECO:0000256" key="3">
    <source>
        <dbReference type="ARBA" id="ARBA00023235"/>
    </source>
</evidence>
<accession>A0A8S2CLY7</accession>
<dbReference type="Gene3D" id="1.10.460.10">
    <property type="entry name" value="Topoisomerase I, domain 2"/>
    <property type="match status" value="1"/>
</dbReference>
<dbReference type="EMBL" id="CAJNOK010000028">
    <property type="protein sequence ID" value="CAF0723741.1"/>
    <property type="molecule type" value="Genomic_DNA"/>
</dbReference>
<feature type="domain" description="Topo IA-type catalytic" evidence="4">
    <location>
        <begin position="1"/>
        <end position="159"/>
    </location>
</feature>
<sequence length="159" mass="18111">MSPAKYRKQIMRFENEGHKFYAFTREIVFDGFKKVYSSYENEDAEKLIDIEAIKKAKVLKAASAEVAHHETKPPARFTQATLVGELEKSGVGRPSTYSTMANVAIDRGYATLVNRAFFPTEQGRHVAQILEKDFPEVINKEFTRNMEQHLDNIAHGSEL</sequence>
<dbReference type="InterPro" id="IPR023405">
    <property type="entry name" value="Topo_IA_core_domain"/>
</dbReference>
<evidence type="ECO:0000313" key="5">
    <source>
        <dbReference type="EMBL" id="CAF0723741.1"/>
    </source>
</evidence>
<evidence type="ECO:0000256" key="1">
    <source>
        <dbReference type="ARBA" id="ARBA00023029"/>
    </source>
</evidence>
<dbReference type="Proteomes" id="UP000682733">
    <property type="component" value="Unassembled WGS sequence"/>
</dbReference>
<dbReference type="PROSITE" id="PS52039">
    <property type="entry name" value="TOPO_IA_2"/>
    <property type="match status" value="1"/>
</dbReference>
<dbReference type="PANTHER" id="PTHR42785:SF1">
    <property type="entry name" value="DNA TOPOISOMERASE"/>
    <property type="match status" value="1"/>
</dbReference>
<name>A0A8S2CLY7_9BILA</name>
<evidence type="ECO:0000259" key="4">
    <source>
        <dbReference type="PROSITE" id="PS52039"/>
    </source>
</evidence>
<keyword evidence="2" id="KW-0238">DNA-binding</keyword>
<gene>
    <name evidence="5" type="ORF">OVA965_LOCUS249</name>
    <name evidence="6" type="ORF">TMI583_LOCUS249</name>
</gene>
<dbReference type="AlphaFoldDB" id="A0A8S2CLY7"/>
<organism evidence="5 7">
    <name type="scientific">Didymodactylos carnosus</name>
    <dbReference type="NCBI Taxonomy" id="1234261"/>
    <lineage>
        <taxon>Eukaryota</taxon>
        <taxon>Metazoa</taxon>
        <taxon>Spiralia</taxon>
        <taxon>Gnathifera</taxon>
        <taxon>Rotifera</taxon>
        <taxon>Eurotatoria</taxon>
        <taxon>Bdelloidea</taxon>
        <taxon>Philodinida</taxon>
        <taxon>Philodinidae</taxon>
        <taxon>Didymodactylos</taxon>
    </lineage>
</organism>
<evidence type="ECO:0000313" key="6">
    <source>
        <dbReference type="EMBL" id="CAF3496134.1"/>
    </source>
</evidence>
<dbReference type="GO" id="GO:0003917">
    <property type="term" value="F:DNA topoisomerase type I (single strand cut, ATP-independent) activity"/>
    <property type="evidence" value="ECO:0007669"/>
    <property type="project" value="InterPro"/>
</dbReference>
<keyword evidence="3" id="KW-0413">Isomerase</keyword>
<proteinExistence type="predicted"/>
<dbReference type="SUPFAM" id="SSF56712">
    <property type="entry name" value="Prokaryotic type I DNA topoisomerase"/>
    <property type="match status" value="1"/>
</dbReference>
<reference evidence="5" key="1">
    <citation type="submission" date="2021-02" db="EMBL/GenBank/DDBJ databases">
        <authorList>
            <person name="Nowell W R."/>
        </authorList>
    </citation>
    <scope>NUCLEOTIDE SEQUENCE</scope>
</reference>
<dbReference type="InterPro" id="IPR003602">
    <property type="entry name" value="Topo_IA_DNA-bd_dom"/>
</dbReference>
<keyword evidence="1" id="KW-0799">Topoisomerase</keyword>
<dbReference type="SMART" id="SM00437">
    <property type="entry name" value="TOP1Ac"/>
    <property type="match status" value="1"/>
</dbReference>
<protein>
    <recommendedName>
        <fullName evidence="4">Topo IA-type catalytic domain-containing protein</fullName>
    </recommendedName>
</protein>
<dbReference type="GO" id="GO:0006265">
    <property type="term" value="P:DNA topological change"/>
    <property type="evidence" value="ECO:0007669"/>
    <property type="project" value="InterPro"/>
</dbReference>